<accession>A0A0F9Z539</accession>
<proteinExistence type="predicted"/>
<feature type="compositionally biased region" description="Acidic residues" evidence="1">
    <location>
        <begin position="180"/>
        <end position="223"/>
    </location>
</feature>
<evidence type="ECO:0000256" key="1">
    <source>
        <dbReference type="SAM" id="MobiDB-lite"/>
    </source>
</evidence>
<reference evidence="2" key="1">
    <citation type="journal article" date="2015" name="Nature">
        <title>Complex archaea that bridge the gap between prokaryotes and eukaryotes.</title>
        <authorList>
            <person name="Spang A."/>
            <person name="Saw J.H."/>
            <person name="Jorgensen S.L."/>
            <person name="Zaremba-Niedzwiedzka K."/>
            <person name="Martijn J."/>
            <person name="Lind A.E."/>
            <person name="van Eijk R."/>
            <person name="Schleper C."/>
            <person name="Guy L."/>
            <person name="Ettema T.J."/>
        </authorList>
    </citation>
    <scope>NUCLEOTIDE SEQUENCE</scope>
</reference>
<dbReference type="AlphaFoldDB" id="A0A0F9Z539"/>
<dbReference type="EMBL" id="LAZR01000001">
    <property type="protein sequence ID" value="KKO12329.1"/>
    <property type="molecule type" value="Genomic_DNA"/>
</dbReference>
<sequence length="237" mass="25120">MRTFFQKTRLAVVLCALAVGGMQTAFAQGNSANAPGKSGQAPGQNKNLGHRNASDGVKALIQANRHIFYTGDLLDIGVKFPRGAELIQNGEADAYLMIFYPDTTLQAVPISQNASEDTTKLFRIEEVDVAFLPEGVYQMAVVLTVPDGDPLNLSDWYNGMLGMLTVRGLTVSEDALDIDDDGDGFVDGDDSGDGFVDDDEAEDDTGDDTDDDTDDDATDDDTTGDGSTDGETTGGTV</sequence>
<gene>
    <name evidence="2" type="ORF">LCGC14_0003390</name>
</gene>
<comment type="caution">
    <text evidence="2">The sequence shown here is derived from an EMBL/GenBank/DDBJ whole genome shotgun (WGS) entry which is preliminary data.</text>
</comment>
<feature type="region of interest" description="Disordered" evidence="1">
    <location>
        <begin position="180"/>
        <end position="237"/>
    </location>
</feature>
<evidence type="ECO:0000313" key="2">
    <source>
        <dbReference type="EMBL" id="KKO12329.1"/>
    </source>
</evidence>
<name>A0A0F9Z539_9ZZZZ</name>
<organism evidence="2">
    <name type="scientific">marine sediment metagenome</name>
    <dbReference type="NCBI Taxonomy" id="412755"/>
    <lineage>
        <taxon>unclassified sequences</taxon>
        <taxon>metagenomes</taxon>
        <taxon>ecological metagenomes</taxon>
    </lineage>
</organism>
<protein>
    <submittedName>
        <fullName evidence="2">Uncharacterized protein</fullName>
    </submittedName>
</protein>